<gene>
    <name evidence="1" type="primary">83</name>
    <name evidence="1" type="ORF">SEA_BACTOBUSTER_83</name>
</gene>
<dbReference type="KEGG" id="vg:29126804"/>
<dbReference type="Pfam" id="PF17441">
    <property type="entry name" value="DUF5419"/>
    <property type="match status" value="1"/>
</dbReference>
<evidence type="ECO:0000313" key="2">
    <source>
        <dbReference type="Proteomes" id="UP000202432"/>
    </source>
</evidence>
<dbReference type="Proteomes" id="UP000202432">
    <property type="component" value="Segment"/>
</dbReference>
<accession>A0A127KPU5</accession>
<dbReference type="RefSeq" id="YP_009304739.1">
    <property type="nucleotide sequence ID" value="NC_031279.1"/>
</dbReference>
<protein>
    <submittedName>
        <fullName evidence="1">Uncharacterized protein</fullName>
    </submittedName>
</protein>
<dbReference type="OrthoDB" id="25019at10239"/>
<dbReference type="EMBL" id="KU568494">
    <property type="protein sequence ID" value="AMO44051.1"/>
    <property type="molecule type" value="Genomic_DNA"/>
</dbReference>
<reference evidence="1 2" key="1">
    <citation type="submission" date="2016-01" db="EMBL/GenBank/DDBJ databases">
        <authorList>
            <person name="Azorlibu D.M."/>
            <person name="Coomans R.J."/>
            <person name="Hopkins-Harrington C.T."/>
            <person name="Hosea K."/>
            <person name="Jones K.D."/>
            <person name="Kitt M."/>
            <person name="Mann S.N."/>
            <person name="Newman R.H."/>
            <person name="Owens D.L."/>
            <person name="Parson C.D."/>
            <person name="Robinson T.D."/>
            <person name="Salters I.D."/>
            <person name="Stadler E.K."/>
            <person name="Tran L.N."/>
            <person name="Williams K.L."/>
            <person name="Bradley K.W."/>
            <person name="Asai D.J."/>
            <person name="Bowman C.A."/>
            <person name="Russell D.A."/>
            <person name="Pope W.H."/>
            <person name="Jacobs-Sera D."/>
            <person name="Hendrix R.W."/>
            <person name="Hatfull G.F."/>
        </authorList>
    </citation>
    <scope>NUCLEOTIDE SEQUENCE [LARGE SCALE GENOMIC DNA]</scope>
</reference>
<sequence length="61" mass="6920">MAQRFSSFETWLKGVDHVIGSITGGLGHRDIADQTWHDWFDAEYTPRQAALEALENEGLML</sequence>
<name>A0A127KPU5_9CAUD</name>
<dbReference type="InterPro" id="IPR039451">
    <property type="entry name" value="DUF5419"/>
</dbReference>
<evidence type="ECO:0000313" key="1">
    <source>
        <dbReference type="EMBL" id="AMO44051.1"/>
    </source>
</evidence>
<keyword evidence="2" id="KW-1185">Reference proteome</keyword>
<dbReference type="GeneID" id="29126804"/>
<proteinExistence type="predicted"/>
<organism evidence="1 2">
    <name type="scientific">Mycobacterium phage Bactobuster</name>
    <dbReference type="NCBI Taxonomy" id="1784956"/>
    <lineage>
        <taxon>Viruses</taxon>
        <taxon>Duplodnaviria</taxon>
        <taxon>Heunggongvirae</taxon>
        <taxon>Uroviricota</taxon>
        <taxon>Caudoviricetes</taxon>
        <taxon>Pukovnikvirus</taxon>
        <taxon>Pukovnikvirus bactobuster</taxon>
    </lineage>
</organism>